<accession>A0A3G5BC76</accession>
<feature type="transmembrane region" description="Helical" evidence="18">
    <location>
        <begin position="12"/>
        <end position="34"/>
    </location>
</feature>
<evidence type="ECO:0000256" key="2">
    <source>
        <dbReference type="ARBA" id="ARBA00004448"/>
    </source>
</evidence>
<gene>
    <name evidence="20" type="primary">nad2</name>
</gene>
<protein>
    <recommendedName>
        <fullName evidence="5 18">NADH-ubiquinone oxidoreductase chain 2</fullName>
        <ecNumber evidence="4 18">7.1.1.2</ecNumber>
    </recommendedName>
</protein>
<feature type="domain" description="NADH:quinone oxidoreductase/Mrp antiporter transmembrane" evidence="19">
    <location>
        <begin position="38"/>
        <end position="292"/>
    </location>
</feature>
<evidence type="ECO:0000256" key="18">
    <source>
        <dbReference type="RuleBase" id="RU003403"/>
    </source>
</evidence>
<comment type="subcellular location">
    <subcellularLocation>
        <location evidence="2 18">Mitochondrion inner membrane</location>
        <topology evidence="2 18">Multi-pass membrane protein</topology>
    </subcellularLocation>
</comment>
<keyword evidence="6" id="KW-0813">Transport</keyword>
<dbReference type="PANTHER" id="PTHR46552:SF1">
    <property type="entry name" value="NADH-UBIQUINONE OXIDOREDUCTASE CHAIN 2"/>
    <property type="match status" value="1"/>
</dbReference>
<dbReference type="EMBL" id="MH422969">
    <property type="protein sequence ID" value="AYV97243.1"/>
    <property type="molecule type" value="Genomic_DNA"/>
</dbReference>
<evidence type="ECO:0000256" key="4">
    <source>
        <dbReference type="ARBA" id="ARBA00012944"/>
    </source>
</evidence>
<dbReference type="InterPro" id="IPR003917">
    <property type="entry name" value="NADH_UbQ_OxRdtase_chain2"/>
</dbReference>
<dbReference type="Pfam" id="PF00361">
    <property type="entry name" value="Proton_antipo_M"/>
    <property type="match status" value="1"/>
</dbReference>
<feature type="transmembrane region" description="Helical" evidence="18">
    <location>
        <begin position="71"/>
        <end position="94"/>
    </location>
</feature>
<geneLocation type="mitochondrion" evidence="20"/>
<evidence type="ECO:0000313" key="20">
    <source>
        <dbReference type="EMBL" id="AYV97243.1"/>
    </source>
</evidence>
<dbReference type="InterPro" id="IPR050175">
    <property type="entry name" value="Complex_I_Subunit_2"/>
</dbReference>
<keyword evidence="10 18" id="KW-1278">Translocase</keyword>
<reference evidence="20" key="1">
    <citation type="journal article" date="2018" name="Int. J. Biol. Macromol.">
        <title>The first two mitochondrial genomes of wood wasps (Hymenoptera: Symphyta): Novel gene rearrangements and higher-level phylogeny of the basal hymenopterans.</title>
        <authorList>
            <person name="Ma Y."/>
            <person name="Zheng B.Y."/>
            <person name="Zhu J.C."/>
            <person name="van Achterberg C."/>
            <person name="Tang P."/>
            <person name="Chen X.X."/>
        </authorList>
    </citation>
    <scope>NUCLEOTIDE SEQUENCE</scope>
</reference>
<comment type="catalytic activity">
    <reaction evidence="17 18">
        <text>a ubiquinone + NADH + 5 H(+)(in) = a ubiquinol + NAD(+) + 4 H(+)(out)</text>
        <dbReference type="Rhea" id="RHEA:29091"/>
        <dbReference type="Rhea" id="RHEA-COMP:9565"/>
        <dbReference type="Rhea" id="RHEA-COMP:9566"/>
        <dbReference type="ChEBI" id="CHEBI:15378"/>
        <dbReference type="ChEBI" id="CHEBI:16389"/>
        <dbReference type="ChEBI" id="CHEBI:17976"/>
        <dbReference type="ChEBI" id="CHEBI:57540"/>
        <dbReference type="ChEBI" id="CHEBI:57945"/>
        <dbReference type="EC" id="7.1.1.2"/>
    </reaction>
</comment>
<evidence type="ECO:0000256" key="11">
    <source>
        <dbReference type="ARBA" id="ARBA00022982"/>
    </source>
</evidence>
<keyword evidence="16 18" id="KW-0472">Membrane</keyword>
<dbReference type="InterPro" id="IPR001750">
    <property type="entry name" value="ND/Mrp_TM"/>
</dbReference>
<evidence type="ECO:0000256" key="13">
    <source>
        <dbReference type="ARBA" id="ARBA00023027"/>
    </source>
</evidence>
<feature type="transmembrane region" description="Helical" evidence="18">
    <location>
        <begin position="277"/>
        <end position="298"/>
    </location>
</feature>
<dbReference type="GO" id="GO:0006120">
    <property type="term" value="P:mitochondrial electron transport, NADH to ubiquinone"/>
    <property type="evidence" value="ECO:0007669"/>
    <property type="project" value="InterPro"/>
</dbReference>
<dbReference type="PANTHER" id="PTHR46552">
    <property type="entry name" value="NADH-UBIQUINONE OXIDOREDUCTASE CHAIN 2"/>
    <property type="match status" value="1"/>
</dbReference>
<dbReference type="EC" id="7.1.1.2" evidence="4 18"/>
<proteinExistence type="inferred from homology"/>
<keyword evidence="15 18" id="KW-0496">Mitochondrion</keyword>
<evidence type="ECO:0000256" key="1">
    <source>
        <dbReference type="ARBA" id="ARBA00003257"/>
    </source>
</evidence>
<evidence type="ECO:0000256" key="10">
    <source>
        <dbReference type="ARBA" id="ARBA00022967"/>
    </source>
</evidence>
<comment type="similarity">
    <text evidence="3 18">Belongs to the complex I subunit 2 family.</text>
</comment>
<comment type="function">
    <text evidence="1">Core subunit of the mitochondrial membrane respiratory chain NADH dehydrogenase (Complex I) that is believed to belong to the minimal assembly required for catalysis. Complex I functions in the transfer of electrons from NADH to the respiratory chain. The immediate electron acceptor for the enzyme is believed to be ubiquinone.</text>
</comment>
<evidence type="ECO:0000256" key="3">
    <source>
        <dbReference type="ARBA" id="ARBA00007012"/>
    </source>
</evidence>
<keyword evidence="13 18" id="KW-0520">NAD</keyword>
<evidence type="ECO:0000256" key="15">
    <source>
        <dbReference type="ARBA" id="ARBA00023128"/>
    </source>
</evidence>
<evidence type="ECO:0000256" key="17">
    <source>
        <dbReference type="ARBA" id="ARBA00049551"/>
    </source>
</evidence>
<dbReference type="PRINTS" id="PR01436">
    <property type="entry name" value="NADHDHGNASE2"/>
</dbReference>
<keyword evidence="11 18" id="KW-0249">Electron transport</keyword>
<evidence type="ECO:0000256" key="8">
    <source>
        <dbReference type="ARBA" id="ARBA00022692"/>
    </source>
</evidence>
<dbReference type="GO" id="GO:0008137">
    <property type="term" value="F:NADH dehydrogenase (ubiquinone) activity"/>
    <property type="evidence" value="ECO:0007669"/>
    <property type="project" value="UniProtKB-EC"/>
</dbReference>
<comment type="function">
    <text evidence="18">Core subunit of the mitochondrial membrane respiratory chain NADH dehydrogenase (Complex I) which catalyzes electron transfer from NADH through the respiratory chain, using ubiquinone as an electron acceptor. Essential for the catalytic activity and assembly of complex I.</text>
</comment>
<evidence type="ECO:0000256" key="5">
    <source>
        <dbReference type="ARBA" id="ARBA00021008"/>
    </source>
</evidence>
<keyword evidence="8 18" id="KW-0812">Transmembrane</keyword>
<sequence>MNSMLKSNIIVIILYMFSFYLMIFIPIIIISTIISITSTSWFSCWLGLEINLMSFVPLLTNEKKSNSSSFIYYLIQSFSSSLFLFTIILNFMNILNYMNFFINLIMNFSMIFKLGMAPVYFWFPDMMNKINWMNCLILSTWQKISPMILISYSMNYFLLYFCTFLSSFIGSIYSINQMSIRKILSFSSINHMSWMMMCLMSSETLWIMYFIFYSIINIFIMNLFKNYHIYFFNQLLNFYFKNNFKFMIFFSFMSLGGLPPLLGFLMKYMTIKMMIFLKMYFILSILLINSLIILYTYLRMMFINQFLYNDNNKMNLLNYMNMLNMNHLSTMNLISLIFFLLIMYMYL</sequence>
<feature type="transmembrane region" description="Helical" evidence="18">
    <location>
        <begin position="205"/>
        <end position="224"/>
    </location>
</feature>
<organism evidence="20">
    <name type="scientific">Xiphydria sp. ZJUH 2008002</name>
    <dbReference type="NCBI Taxonomy" id="2488325"/>
    <lineage>
        <taxon>Eukaryota</taxon>
        <taxon>Metazoa</taxon>
        <taxon>Ecdysozoa</taxon>
        <taxon>Arthropoda</taxon>
        <taxon>Hexapoda</taxon>
        <taxon>Insecta</taxon>
        <taxon>Pterygota</taxon>
        <taxon>Neoptera</taxon>
        <taxon>Endopterygota</taxon>
        <taxon>Hymenoptera</taxon>
        <taxon>Xiphydrioidea</taxon>
        <taxon>Xiphydriidae</taxon>
        <taxon>Xiphydria</taxon>
    </lineage>
</organism>
<feature type="transmembrane region" description="Helical" evidence="18">
    <location>
        <begin position="327"/>
        <end position="346"/>
    </location>
</feature>
<evidence type="ECO:0000256" key="16">
    <source>
        <dbReference type="ARBA" id="ARBA00023136"/>
    </source>
</evidence>
<feature type="transmembrane region" description="Helical" evidence="18">
    <location>
        <begin position="244"/>
        <end position="265"/>
    </location>
</feature>
<evidence type="ECO:0000256" key="9">
    <source>
        <dbReference type="ARBA" id="ARBA00022792"/>
    </source>
</evidence>
<dbReference type="GO" id="GO:0005743">
    <property type="term" value="C:mitochondrial inner membrane"/>
    <property type="evidence" value="ECO:0007669"/>
    <property type="project" value="UniProtKB-SubCell"/>
</dbReference>
<evidence type="ECO:0000256" key="12">
    <source>
        <dbReference type="ARBA" id="ARBA00022989"/>
    </source>
</evidence>
<keyword evidence="12 18" id="KW-1133">Transmembrane helix</keyword>
<feature type="transmembrane region" description="Helical" evidence="18">
    <location>
        <begin position="100"/>
        <end position="123"/>
    </location>
</feature>
<dbReference type="AlphaFoldDB" id="A0A3G5BC76"/>
<feature type="transmembrane region" description="Helical" evidence="18">
    <location>
        <begin position="156"/>
        <end position="175"/>
    </location>
</feature>
<keyword evidence="9 18" id="KW-0999">Mitochondrion inner membrane</keyword>
<evidence type="ECO:0000256" key="6">
    <source>
        <dbReference type="ARBA" id="ARBA00022448"/>
    </source>
</evidence>
<reference evidence="20" key="2">
    <citation type="submission" date="2018-06" db="EMBL/GenBank/DDBJ databases">
        <authorList>
            <person name="Zheng B."/>
        </authorList>
    </citation>
    <scope>NUCLEOTIDE SEQUENCE</scope>
</reference>
<name>A0A3G5BC76_9HYME</name>
<evidence type="ECO:0000256" key="7">
    <source>
        <dbReference type="ARBA" id="ARBA00022660"/>
    </source>
</evidence>
<evidence type="ECO:0000259" key="19">
    <source>
        <dbReference type="Pfam" id="PF00361"/>
    </source>
</evidence>
<keyword evidence="7 18" id="KW-0679">Respiratory chain</keyword>
<evidence type="ECO:0000256" key="14">
    <source>
        <dbReference type="ARBA" id="ARBA00023075"/>
    </source>
</evidence>
<keyword evidence="14 18" id="KW-0830">Ubiquinone</keyword>